<dbReference type="GO" id="GO:0008682">
    <property type="term" value="F:3-demethoxyubiquinol 3-hydroxylase activity"/>
    <property type="evidence" value="ECO:0007669"/>
    <property type="project" value="UniProtKB-EC"/>
</dbReference>
<evidence type="ECO:0000256" key="7">
    <source>
        <dbReference type="ARBA" id="ARBA00023136"/>
    </source>
</evidence>
<feature type="binding site" evidence="8">
    <location>
        <position position="148"/>
    </location>
    <ligand>
        <name>Fe cation</name>
        <dbReference type="ChEBI" id="CHEBI:24875"/>
        <label>2</label>
    </ligand>
</feature>
<dbReference type="OrthoDB" id="275371at2759"/>
<dbReference type="UniPathway" id="UPA00232"/>
<evidence type="ECO:0000256" key="9">
    <source>
        <dbReference type="SAM" id="MobiDB-lite"/>
    </source>
</evidence>
<feature type="binding site" evidence="8">
    <location>
        <position position="151"/>
    </location>
    <ligand>
        <name>Fe cation</name>
        <dbReference type="ChEBI" id="CHEBI:24875"/>
        <label>1</label>
    </ligand>
</feature>
<keyword evidence="2 8" id="KW-0831">Ubiquinone biosynthesis</keyword>
<dbReference type="GO" id="GO:0046872">
    <property type="term" value="F:metal ion binding"/>
    <property type="evidence" value="ECO:0007669"/>
    <property type="project" value="UniProtKB-KW"/>
</dbReference>
<name>A0A8A3PPE5_9HELO</name>
<evidence type="ECO:0000256" key="2">
    <source>
        <dbReference type="ARBA" id="ARBA00022688"/>
    </source>
</evidence>
<gene>
    <name evidence="8" type="primary">COQ7</name>
    <name evidence="10" type="ORF">DSL72_006667</name>
</gene>
<dbReference type="HAMAP" id="MF_01658">
    <property type="entry name" value="COQ7"/>
    <property type="match status" value="1"/>
</dbReference>
<dbReference type="Pfam" id="PF03232">
    <property type="entry name" value="COQ7"/>
    <property type="match status" value="1"/>
</dbReference>
<dbReference type="PANTHER" id="PTHR11237:SF4">
    <property type="entry name" value="5-DEMETHOXYUBIQUINONE HYDROXYLASE, MITOCHONDRIAL"/>
    <property type="match status" value="1"/>
</dbReference>
<evidence type="ECO:0000256" key="4">
    <source>
        <dbReference type="ARBA" id="ARBA00023002"/>
    </source>
</evidence>
<comment type="similarity">
    <text evidence="8">Belongs to the COQ7 family.</text>
</comment>
<dbReference type="InterPro" id="IPR011566">
    <property type="entry name" value="Ubq_synth_Coq7"/>
</dbReference>
<comment type="pathway">
    <text evidence="1 8">Cofactor biosynthesis; ubiquinone biosynthesis.</text>
</comment>
<comment type="catalytic activity">
    <reaction evidence="8">
        <text>a 5-methoxy-2-methyl-3-(all-trans-polyprenyl)benzene-1,4-diol + AH2 + O2 = a 3-demethylubiquinol + A + H2O</text>
        <dbReference type="Rhea" id="RHEA:50908"/>
        <dbReference type="Rhea" id="RHEA-COMP:10859"/>
        <dbReference type="Rhea" id="RHEA-COMP:10914"/>
        <dbReference type="ChEBI" id="CHEBI:13193"/>
        <dbReference type="ChEBI" id="CHEBI:15377"/>
        <dbReference type="ChEBI" id="CHEBI:15379"/>
        <dbReference type="ChEBI" id="CHEBI:17499"/>
        <dbReference type="ChEBI" id="CHEBI:84167"/>
        <dbReference type="ChEBI" id="CHEBI:84422"/>
        <dbReference type="EC" id="1.14.99.60"/>
    </reaction>
</comment>
<evidence type="ECO:0000256" key="1">
    <source>
        <dbReference type="ARBA" id="ARBA00004749"/>
    </source>
</evidence>
<keyword evidence="8" id="KW-0999">Mitochondrion inner membrane</keyword>
<proteinExistence type="inferred from homology"/>
<keyword evidence="8" id="KW-0496">Mitochondrion</keyword>
<evidence type="ECO:0000256" key="5">
    <source>
        <dbReference type="ARBA" id="ARBA00023004"/>
    </source>
</evidence>
<keyword evidence="3 8" id="KW-0479">Metal-binding</keyword>
<evidence type="ECO:0000313" key="11">
    <source>
        <dbReference type="Proteomes" id="UP000672032"/>
    </source>
</evidence>
<accession>A0A8A3PPE5</accession>
<keyword evidence="6 8" id="KW-0503">Monooxygenase</keyword>
<keyword evidence="11" id="KW-1185">Reference proteome</keyword>
<dbReference type="AlphaFoldDB" id="A0A8A3PPE5"/>
<dbReference type="PANTHER" id="PTHR11237">
    <property type="entry name" value="COENZYME Q10 BIOSYNTHESIS PROTEIN 7"/>
    <property type="match status" value="1"/>
</dbReference>
<feature type="region of interest" description="Disordered" evidence="9">
    <location>
        <begin position="43"/>
        <end position="96"/>
    </location>
</feature>
<reference evidence="10" key="1">
    <citation type="submission" date="2020-10" db="EMBL/GenBank/DDBJ databases">
        <title>Genome Sequence of Monilinia vaccinii-corymbosi Sheds Light on Mummy Berry Disease Infection of Blueberry and Mating Type.</title>
        <authorList>
            <person name="Yow A.G."/>
            <person name="Zhang Y."/>
            <person name="Bansal K."/>
            <person name="Eacker S.M."/>
            <person name="Sullivan S."/>
            <person name="Liachko I."/>
            <person name="Cubeta M.A."/>
            <person name="Rollins J.A."/>
            <person name="Ashrafi H."/>
        </authorList>
    </citation>
    <scope>NUCLEOTIDE SEQUENCE</scope>
    <source>
        <strain evidence="10">RL-1</strain>
    </source>
</reference>
<dbReference type="GO" id="GO:0006744">
    <property type="term" value="P:ubiquinone biosynthetic process"/>
    <property type="evidence" value="ECO:0007669"/>
    <property type="project" value="UniProtKB-UniRule"/>
</dbReference>
<feature type="binding site" evidence="8">
    <location>
        <position position="249"/>
    </location>
    <ligand>
        <name>Fe cation</name>
        <dbReference type="ChEBI" id="CHEBI:24875"/>
        <label>2</label>
    </ligand>
</feature>
<feature type="compositionally biased region" description="Low complexity" evidence="9">
    <location>
        <begin position="48"/>
        <end position="63"/>
    </location>
</feature>
<dbReference type="EMBL" id="CP063411">
    <property type="protein sequence ID" value="QSZ36784.1"/>
    <property type="molecule type" value="Genomic_DNA"/>
</dbReference>
<dbReference type="GO" id="GO:0031314">
    <property type="term" value="C:extrinsic component of mitochondrial inner membrane"/>
    <property type="evidence" value="ECO:0007669"/>
    <property type="project" value="UniProtKB-UniRule"/>
</dbReference>
<feature type="binding site" evidence="8">
    <location>
        <position position="246"/>
    </location>
    <ligand>
        <name>Fe cation</name>
        <dbReference type="ChEBI" id="CHEBI:24875"/>
        <label>1</label>
    </ligand>
</feature>
<dbReference type="EC" id="1.14.99.60" evidence="8"/>
<dbReference type="GO" id="GO:0016709">
    <property type="term" value="F:oxidoreductase activity, acting on paired donors, with incorporation or reduction of molecular oxygen, NAD(P)H as one donor, and incorporation of one atom of oxygen"/>
    <property type="evidence" value="ECO:0007669"/>
    <property type="project" value="UniProtKB-UniRule"/>
</dbReference>
<feature type="binding site" evidence="8">
    <location>
        <position position="200"/>
    </location>
    <ligand>
        <name>Fe cation</name>
        <dbReference type="ChEBI" id="CHEBI:24875"/>
        <label>2</label>
    </ligand>
</feature>
<dbReference type="Proteomes" id="UP000672032">
    <property type="component" value="Chromosome 7"/>
</dbReference>
<feature type="binding site" evidence="8">
    <location>
        <position position="246"/>
    </location>
    <ligand>
        <name>Fe cation</name>
        <dbReference type="ChEBI" id="CHEBI:24875"/>
        <label>2</label>
    </ligand>
</feature>
<dbReference type="InterPro" id="IPR009078">
    <property type="entry name" value="Ferritin-like_SF"/>
</dbReference>
<feature type="binding site" evidence="8">
    <location>
        <position position="116"/>
    </location>
    <ligand>
        <name>Fe cation</name>
        <dbReference type="ChEBI" id="CHEBI:24875"/>
        <label>1</label>
    </ligand>
</feature>
<protein>
    <recommendedName>
        <fullName evidence="8">5-demethoxyubiquinone hydroxylase, mitochondrial</fullName>
        <shortName evidence="8">DMQ hydroxylase</shortName>
        <ecNumber evidence="8">1.14.99.60</ecNumber>
    </recommendedName>
    <alternativeName>
        <fullName evidence="8">Ubiquinone biosynthesis monooxygenase COQ7</fullName>
    </alternativeName>
</protein>
<evidence type="ECO:0000256" key="6">
    <source>
        <dbReference type="ARBA" id="ARBA00023033"/>
    </source>
</evidence>
<comment type="function">
    <text evidence="8">Catalyzes the hydroxylation of 2-polyprenyl-3-methyl-6-methoxy-1,4-benzoquinol (DMQH2) during ubiquinone biosynthesis. Has also a structural role in the COQ enzyme complex, stabilizing other COQ polypeptides.</text>
</comment>
<dbReference type="SUPFAM" id="SSF47240">
    <property type="entry name" value="Ferritin-like"/>
    <property type="match status" value="1"/>
</dbReference>
<feature type="binding site" evidence="8">
    <location>
        <position position="148"/>
    </location>
    <ligand>
        <name>Fe cation</name>
        <dbReference type="ChEBI" id="CHEBI:24875"/>
        <label>1</label>
    </ligand>
</feature>
<keyword evidence="4 8" id="KW-0560">Oxidoreductase</keyword>
<evidence type="ECO:0000256" key="3">
    <source>
        <dbReference type="ARBA" id="ARBA00022723"/>
    </source>
</evidence>
<keyword evidence="7 8" id="KW-0472">Membrane</keyword>
<organism evidence="10 11">
    <name type="scientific">Monilinia vaccinii-corymbosi</name>
    <dbReference type="NCBI Taxonomy" id="61207"/>
    <lineage>
        <taxon>Eukaryota</taxon>
        <taxon>Fungi</taxon>
        <taxon>Dikarya</taxon>
        <taxon>Ascomycota</taxon>
        <taxon>Pezizomycotina</taxon>
        <taxon>Leotiomycetes</taxon>
        <taxon>Helotiales</taxon>
        <taxon>Sclerotiniaceae</taxon>
        <taxon>Monilinia</taxon>
    </lineage>
</organism>
<comment type="subcellular location">
    <subcellularLocation>
        <location evidence="8">Mitochondrion inner membrane</location>
        <topology evidence="8">Peripheral membrane protein</topology>
        <orientation evidence="8">Matrix side</orientation>
    </subcellularLocation>
</comment>
<comment type="subunit">
    <text evidence="8">Component of a multi-subunit COQ enzyme complex, composed of at least COQ3, COQ4, COQ5, COQ6, COQ7 and COQ9.</text>
</comment>
<sequence length="285" mass="31522">MSTYRLSNRSLRSLLTTQSPQSPLHDFLAPSIINFNFPRSPRSIRHLSTTPPSSSTTPTSSSPHAHPQNAHEHHSTHSAPRASAEATIDAAPTKKPLTRAQQDFLTRALRVNQAGELAATLIYAAQTPPITNAHPHLRPLMAHMYDQEAGHLKTFNHLLAKHRIRPTALTPLWSLAASALGWGTGLMGREAAMACTEAVETEIGTHYNEQVQVLLEMQEQMKARGEDMGEELTELLSTIRRTRDEELEHLDHAVEHDAKKAVPHELLTGLIRAGCRGAIWVSERV</sequence>
<keyword evidence="5 8" id="KW-0408">Iron</keyword>
<comment type="cofactor">
    <cofactor evidence="8">
        <name>Fe cation</name>
        <dbReference type="ChEBI" id="CHEBI:24875"/>
    </cofactor>
    <text evidence="8">Binds 2 iron ions per subunit.</text>
</comment>
<evidence type="ECO:0000256" key="8">
    <source>
        <dbReference type="HAMAP-Rule" id="MF_03194"/>
    </source>
</evidence>
<dbReference type="CDD" id="cd01042">
    <property type="entry name" value="DMQH"/>
    <property type="match status" value="1"/>
</dbReference>
<evidence type="ECO:0000313" key="10">
    <source>
        <dbReference type="EMBL" id="QSZ36784.1"/>
    </source>
</evidence>